<organism evidence="8">
    <name type="scientific">Sesamum angustifolium</name>
    <dbReference type="NCBI Taxonomy" id="2727405"/>
    <lineage>
        <taxon>Eukaryota</taxon>
        <taxon>Viridiplantae</taxon>
        <taxon>Streptophyta</taxon>
        <taxon>Embryophyta</taxon>
        <taxon>Tracheophyta</taxon>
        <taxon>Spermatophyta</taxon>
        <taxon>Magnoliopsida</taxon>
        <taxon>eudicotyledons</taxon>
        <taxon>Gunneridae</taxon>
        <taxon>Pentapetalae</taxon>
        <taxon>asterids</taxon>
        <taxon>lamiids</taxon>
        <taxon>Lamiales</taxon>
        <taxon>Pedaliaceae</taxon>
        <taxon>Sesamum</taxon>
    </lineage>
</organism>
<reference evidence="8" key="2">
    <citation type="journal article" date="2024" name="Plant">
        <title>Genomic evolution and insights into agronomic trait innovations of Sesamum species.</title>
        <authorList>
            <person name="Miao H."/>
            <person name="Wang L."/>
            <person name="Qu L."/>
            <person name="Liu H."/>
            <person name="Sun Y."/>
            <person name="Le M."/>
            <person name="Wang Q."/>
            <person name="Wei S."/>
            <person name="Zheng Y."/>
            <person name="Lin W."/>
            <person name="Duan Y."/>
            <person name="Cao H."/>
            <person name="Xiong S."/>
            <person name="Wang X."/>
            <person name="Wei L."/>
            <person name="Li C."/>
            <person name="Ma Q."/>
            <person name="Ju M."/>
            <person name="Zhao R."/>
            <person name="Li G."/>
            <person name="Mu C."/>
            <person name="Tian Q."/>
            <person name="Mei H."/>
            <person name="Zhang T."/>
            <person name="Gao T."/>
            <person name="Zhang H."/>
        </authorList>
    </citation>
    <scope>NUCLEOTIDE SEQUENCE</scope>
    <source>
        <strain evidence="8">G01</strain>
    </source>
</reference>
<name>A0AAW2MBA3_9LAMI</name>
<keyword evidence="5 7" id="KW-1133">Transmembrane helix</keyword>
<dbReference type="AlphaFoldDB" id="A0AAW2MBA3"/>
<sequence>MTVAAAVLRGLILPVVEYTYKKANQPVTYTLVLEIQLVTYFFAMVVCTVRMIIKDFQVSGKL</sequence>
<evidence type="ECO:0000256" key="5">
    <source>
        <dbReference type="ARBA" id="ARBA00022989"/>
    </source>
</evidence>
<evidence type="ECO:0000256" key="4">
    <source>
        <dbReference type="ARBA" id="ARBA00022692"/>
    </source>
</evidence>
<dbReference type="PANTHER" id="PTHR31376:SF1">
    <property type="entry name" value="PURINE PERMEASE 2"/>
    <property type="match status" value="1"/>
</dbReference>
<keyword evidence="3" id="KW-0813">Transport</keyword>
<dbReference type="GO" id="GO:0005345">
    <property type="term" value="F:purine nucleobase transmembrane transporter activity"/>
    <property type="evidence" value="ECO:0007669"/>
    <property type="project" value="UniProtKB-ARBA"/>
</dbReference>
<comment type="subcellular location">
    <subcellularLocation>
        <location evidence="1">Membrane</location>
    </subcellularLocation>
</comment>
<evidence type="ECO:0000256" key="3">
    <source>
        <dbReference type="ARBA" id="ARBA00022448"/>
    </source>
</evidence>
<protein>
    <submittedName>
        <fullName evidence="8">Purine permease 2</fullName>
    </submittedName>
</protein>
<dbReference type="PANTHER" id="PTHR31376">
    <property type="entry name" value="OS09G0467300 PROTEIN-RELATED"/>
    <property type="match status" value="1"/>
</dbReference>
<feature type="transmembrane region" description="Helical" evidence="7">
    <location>
        <begin position="27"/>
        <end position="53"/>
    </location>
</feature>
<gene>
    <name evidence="8" type="ORF">Sangu_1858500</name>
</gene>
<keyword evidence="4 7" id="KW-0812">Transmembrane</keyword>
<evidence type="ECO:0000256" key="6">
    <source>
        <dbReference type="ARBA" id="ARBA00023136"/>
    </source>
</evidence>
<proteinExistence type="inferred from homology"/>
<dbReference type="Pfam" id="PF16913">
    <property type="entry name" value="PUNUT"/>
    <property type="match status" value="1"/>
</dbReference>
<comment type="similarity">
    <text evidence="2">Belongs to the purine permeases (TC 2.A.7.14) family.</text>
</comment>
<evidence type="ECO:0000313" key="8">
    <source>
        <dbReference type="EMBL" id="KAL0327805.1"/>
    </source>
</evidence>
<evidence type="ECO:0000256" key="1">
    <source>
        <dbReference type="ARBA" id="ARBA00004370"/>
    </source>
</evidence>
<keyword evidence="6 7" id="KW-0472">Membrane</keyword>
<dbReference type="GO" id="GO:0016020">
    <property type="term" value="C:membrane"/>
    <property type="evidence" value="ECO:0007669"/>
    <property type="project" value="UniProtKB-SubCell"/>
</dbReference>
<accession>A0AAW2MBA3</accession>
<dbReference type="EMBL" id="JACGWK010000011">
    <property type="protein sequence ID" value="KAL0327805.1"/>
    <property type="molecule type" value="Genomic_DNA"/>
</dbReference>
<comment type="caution">
    <text evidence="8">The sequence shown here is derived from an EMBL/GenBank/DDBJ whole genome shotgun (WGS) entry which is preliminary data.</text>
</comment>
<dbReference type="GO" id="GO:0015211">
    <property type="term" value="F:purine nucleoside transmembrane transporter activity"/>
    <property type="evidence" value="ECO:0007669"/>
    <property type="project" value="InterPro"/>
</dbReference>
<reference evidence="8" key="1">
    <citation type="submission" date="2020-06" db="EMBL/GenBank/DDBJ databases">
        <authorList>
            <person name="Li T."/>
            <person name="Hu X."/>
            <person name="Zhang T."/>
            <person name="Song X."/>
            <person name="Zhang H."/>
            <person name="Dai N."/>
            <person name="Sheng W."/>
            <person name="Hou X."/>
            <person name="Wei L."/>
        </authorList>
    </citation>
    <scope>NUCLEOTIDE SEQUENCE</scope>
    <source>
        <strain evidence="8">G01</strain>
        <tissue evidence="8">Leaf</tissue>
    </source>
</reference>
<evidence type="ECO:0000256" key="7">
    <source>
        <dbReference type="SAM" id="Phobius"/>
    </source>
</evidence>
<evidence type="ECO:0000256" key="2">
    <source>
        <dbReference type="ARBA" id="ARBA00006213"/>
    </source>
</evidence>
<dbReference type="InterPro" id="IPR030182">
    <property type="entry name" value="PUP_plant"/>
</dbReference>